<reference evidence="9" key="1">
    <citation type="journal article" date="2015" name="Nature">
        <title>Complex archaea that bridge the gap between prokaryotes and eukaryotes.</title>
        <authorList>
            <person name="Spang A."/>
            <person name="Saw J.H."/>
            <person name="Jorgensen S.L."/>
            <person name="Zaremba-Niedzwiedzka K."/>
            <person name="Martijn J."/>
            <person name="Lind A.E."/>
            <person name="van Eijk R."/>
            <person name="Schleper C."/>
            <person name="Guy L."/>
            <person name="Ettema T.J."/>
        </authorList>
    </citation>
    <scope>NUCLEOTIDE SEQUENCE</scope>
</reference>
<dbReference type="GO" id="GO:0051539">
    <property type="term" value="F:4 iron, 4 sulfur cluster binding"/>
    <property type="evidence" value="ECO:0007669"/>
    <property type="project" value="UniProtKB-KW"/>
</dbReference>
<feature type="transmembrane region" description="Helical" evidence="7">
    <location>
        <begin position="54"/>
        <end position="74"/>
    </location>
</feature>
<dbReference type="AlphaFoldDB" id="A0A0F9SD92"/>
<name>A0A0F9SD92_9ZZZZ</name>
<gene>
    <name evidence="9" type="ORF">LCGC14_0788420</name>
</gene>
<feature type="transmembrane region" description="Helical" evidence="7">
    <location>
        <begin position="374"/>
        <end position="392"/>
    </location>
</feature>
<feature type="transmembrane region" description="Helical" evidence="7">
    <location>
        <begin position="120"/>
        <end position="140"/>
    </location>
</feature>
<feature type="transmembrane region" description="Helical" evidence="7">
    <location>
        <begin position="202"/>
        <end position="224"/>
    </location>
</feature>
<feature type="transmembrane region" description="Helical" evidence="7">
    <location>
        <begin position="295"/>
        <end position="313"/>
    </location>
</feature>
<keyword evidence="7" id="KW-0472">Membrane</keyword>
<protein>
    <recommendedName>
        <fullName evidence="8">4Fe-4S ferredoxin-type domain-containing protein</fullName>
    </recommendedName>
</protein>
<keyword evidence="6" id="KW-0411">Iron-sulfur</keyword>
<keyword evidence="7" id="KW-1133">Transmembrane helix</keyword>
<evidence type="ECO:0000256" key="7">
    <source>
        <dbReference type="SAM" id="Phobius"/>
    </source>
</evidence>
<dbReference type="GO" id="GO:0005886">
    <property type="term" value="C:plasma membrane"/>
    <property type="evidence" value="ECO:0007669"/>
    <property type="project" value="TreeGrafter"/>
</dbReference>
<evidence type="ECO:0000256" key="6">
    <source>
        <dbReference type="ARBA" id="ARBA00023014"/>
    </source>
</evidence>
<feature type="transmembrane region" description="Helical" evidence="7">
    <location>
        <begin position="83"/>
        <end position="108"/>
    </location>
</feature>
<sequence>MRYKSRRSKLFIVALLFLFPLLGLSQVPERVPKPDFETDYIRPDFLTPTPRATALEYIDIGVLIVALFLATYFAHKQRSRQNIFLLMVFSLAYFGFYRKGCICPIGAIQNVTYALFNPAYAIPVFVIVFFVLPLVLALFYGRTFCAAVCPLGAIQDAVVLKPTNVPGGLAAVLSVLPYLYLGLAVLLAATGAGFIICQYDPFIGFFRFGADFNMVIFGLSMLLLGTVVARPYCRFLCPYGVLLNWMSRLSKRHVGITPDECNNCRLCEESCPFGAIKKPDEAAPPANREAEVKKLAFIIVLLPIVVFGSGWIGSRLEIPLSRLHANVSLAEEILLENSGQRTELTDETKAFRASGKPTEELFAEASAIQRQFKVGGWILGGFIGLILCLKLINLFMRRRQSEYYVDKGTCLSCGRCFSYCPYEQVRLGIITPKEAEKMGSKEVKIKQFRA</sequence>
<dbReference type="PROSITE" id="PS00198">
    <property type="entry name" value="4FE4S_FER_1"/>
    <property type="match status" value="2"/>
</dbReference>
<evidence type="ECO:0000313" key="9">
    <source>
        <dbReference type="EMBL" id="KKN34971.1"/>
    </source>
</evidence>
<dbReference type="PANTHER" id="PTHR30176:SF3">
    <property type="entry name" value="FERREDOXIN-TYPE PROTEIN NAPH"/>
    <property type="match status" value="1"/>
</dbReference>
<keyword evidence="5" id="KW-0408">Iron</keyword>
<feature type="transmembrane region" description="Helical" evidence="7">
    <location>
        <begin position="178"/>
        <end position="196"/>
    </location>
</feature>
<keyword evidence="3" id="KW-0479">Metal-binding</keyword>
<dbReference type="Pfam" id="PF12801">
    <property type="entry name" value="Fer4_5"/>
    <property type="match status" value="3"/>
</dbReference>
<dbReference type="InterPro" id="IPR051684">
    <property type="entry name" value="Electron_Trans/Redox"/>
</dbReference>
<dbReference type="SUPFAM" id="SSF54862">
    <property type="entry name" value="4Fe-4S ferredoxins"/>
    <property type="match status" value="1"/>
</dbReference>
<evidence type="ECO:0000256" key="5">
    <source>
        <dbReference type="ARBA" id="ARBA00023004"/>
    </source>
</evidence>
<keyword evidence="1" id="KW-0813">Transport</keyword>
<accession>A0A0F9SD92</accession>
<feature type="domain" description="4Fe-4S ferredoxin-type" evidence="8">
    <location>
        <begin position="401"/>
        <end position="430"/>
    </location>
</feature>
<keyword evidence="2" id="KW-0004">4Fe-4S</keyword>
<evidence type="ECO:0000256" key="3">
    <source>
        <dbReference type="ARBA" id="ARBA00022723"/>
    </source>
</evidence>
<evidence type="ECO:0000256" key="2">
    <source>
        <dbReference type="ARBA" id="ARBA00022485"/>
    </source>
</evidence>
<dbReference type="InterPro" id="IPR017896">
    <property type="entry name" value="4Fe4S_Fe-S-bd"/>
</dbReference>
<evidence type="ECO:0000259" key="8">
    <source>
        <dbReference type="PROSITE" id="PS51379"/>
    </source>
</evidence>
<dbReference type="PROSITE" id="PS51379">
    <property type="entry name" value="4FE4S_FER_2"/>
    <property type="match status" value="2"/>
</dbReference>
<evidence type="ECO:0000256" key="4">
    <source>
        <dbReference type="ARBA" id="ARBA00022982"/>
    </source>
</evidence>
<dbReference type="EMBL" id="LAZR01002073">
    <property type="protein sequence ID" value="KKN34971.1"/>
    <property type="molecule type" value="Genomic_DNA"/>
</dbReference>
<organism evidence="9">
    <name type="scientific">marine sediment metagenome</name>
    <dbReference type="NCBI Taxonomy" id="412755"/>
    <lineage>
        <taxon>unclassified sequences</taxon>
        <taxon>metagenomes</taxon>
        <taxon>ecological metagenomes</taxon>
    </lineage>
</organism>
<proteinExistence type="predicted"/>
<dbReference type="Gene3D" id="3.30.70.20">
    <property type="match status" value="1"/>
</dbReference>
<evidence type="ECO:0000256" key="1">
    <source>
        <dbReference type="ARBA" id="ARBA00022448"/>
    </source>
</evidence>
<dbReference type="GO" id="GO:0046872">
    <property type="term" value="F:metal ion binding"/>
    <property type="evidence" value="ECO:0007669"/>
    <property type="project" value="UniProtKB-KW"/>
</dbReference>
<keyword evidence="7" id="KW-0812">Transmembrane</keyword>
<feature type="domain" description="4Fe-4S ferredoxin-type" evidence="8">
    <location>
        <begin position="252"/>
        <end position="281"/>
    </location>
</feature>
<dbReference type="PANTHER" id="PTHR30176">
    <property type="entry name" value="FERREDOXIN-TYPE PROTEIN NAPH"/>
    <property type="match status" value="1"/>
</dbReference>
<comment type="caution">
    <text evidence="9">The sequence shown here is derived from an EMBL/GenBank/DDBJ whole genome shotgun (WGS) entry which is preliminary data.</text>
</comment>
<dbReference type="InterPro" id="IPR017900">
    <property type="entry name" value="4Fe4S_Fe_S_CS"/>
</dbReference>
<keyword evidence="4" id="KW-0249">Electron transport</keyword>